<feature type="region of interest" description="Disordered" evidence="1">
    <location>
        <begin position="70"/>
        <end position="111"/>
    </location>
</feature>
<accession>A0ABQ9HJA0</accession>
<gene>
    <name evidence="2" type="ORF">PR048_016217</name>
</gene>
<sequence>MVQVVKKGLHKQVCSTGSASLSLQHRLYNILFSLLNIPSTSTGLAPVELFLMWKPRTRLSLLKPSLNNKMQGRQTLQEGLAATDHLKQRHQEQEGQEKDVSQNTRRGERTIPTDTLWYKGMETRTSMVKHQERAEQWLVTRIQEEAADAEG</sequence>
<keyword evidence="3" id="KW-1185">Reference proteome</keyword>
<proteinExistence type="predicted"/>
<organism evidence="2 3">
    <name type="scientific">Dryococelus australis</name>
    <dbReference type="NCBI Taxonomy" id="614101"/>
    <lineage>
        <taxon>Eukaryota</taxon>
        <taxon>Metazoa</taxon>
        <taxon>Ecdysozoa</taxon>
        <taxon>Arthropoda</taxon>
        <taxon>Hexapoda</taxon>
        <taxon>Insecta</taxon>
        <taxon>Pterygota</taxon>
        <taxon>Neoptera</taxon>
        <taxon>Polyneoptera</taxon>
        <taxon>Phasmatodea</taxon>
        <taxon>Verophasmatodea</taxon>
        <taxon>Anareolatae</taxon>
        <taxon>Phasmatidae</taxon>
        <taxon>Eurycanthinae</taxon>
        <taxon>Dryococelus</taxon>
    </lineage>
</organism>
<evidence type="ECO:0000256" key="1">
    <source>
        <dbReference type="SAM" id="MobiDB-lite"/>
    </source>
</evidence>
<name>A0ABQ9HJA0_9NEOP</name>
<dbReference type="Proteomes" id="UP001159363">
    <property type="component" value="Chromosome 4"/>
</dbReference>
<reference evidence="2 3" key="1">
    <citation type="submission" date="2023-02" db="EMBL/GenBank/DDBJ databases">
        <title>LHISI_Scaffold_Assembly.</title>
        <authorList>
            <person name="Stuart O.P."/>
            <person name="Cleave R."/>
            <person name="Magrath M.J.L."/>
            <person name="Mikheyev A.S."/>
        </authorList>
    </citation>
    <scope>NUCLEOTIDE SEQUENCE [LARGE SCALE GENOMIC DNA]</scope>
    <source>
        <strain evidence="2">Daus_M_001</strain>
        <tissue evidence="2">Leg muscle</tissue>
    </source>
</reference>
<dbReference type="EMBL" id="JARBHB010000005">
    <property type="protein sequence ID" value="KAJ8884360.1"/>
    <property type="molecule type" value="Genomic_DNA"/>
</dbReference>
<evidence type="ECO:0000313" key="3">
    <source>
        <dbReference type="Proteomes" id="UP001159363"/>
    </source>
</evidence>
<evidence type="ECO:0000313" key="2">
    <source>
        <dbReference type="EMBL" id="KAJ8884360.1"/>
    </source>
</evidence>
<protein>
    <submittedName>
        <fullName evidence="2">Uncharacterized protein</fullName>
    </submittedName>
</protein>
<feature type="compositionally biased region" description="Basic and acidic residues" evidence="1">
    <location>
        <begin position="84"/>
        <end position="111"/>
    </location>
</feature>
<comment type="caution">
    <text evidence="2">The sequence shown here is derived from an EMBL/GenBank/DDBJ whole genome shotgun (WGS) entry which is preliminary data.</text>
</comment>